<feature type="region of interest" description="Disordered" evidence="1">
    <location>
        <begin position="106"/>
        <end position="128"/>
    </location>
</feature>
<evidence type="ECO:0000256" key="2">
    <source>
        <dbReference type="SAM" id="Phobius"/>
    </source>
</evidence>
<protein>
    <submittedName>
        <fullName evidence="3">Uncharacterized protein</fullName>
    </submittedName>
</protein>
<evidence type="ECO:0000313" key="4">
    <source>
        <dbReference type="Proteomes" id="UP001180020"/>
    </source>
</evidence>
<name>A0AAV9DIT8_ACOCL</name>
<gene>
    <name evidence="3" type="ORF">QJS10_CPB13g00369</name>
</gene>
<proteinExistence type="predicted"/>
<evidence type="ECO:0000313" key="3">
    <source>
        <dbReference type="EMBL" id="KAK1300988.1"/>
    </source>
</evidence>
<dbReference type="Proteomes" id="UP001180020">
    <property type="component" value="Unassembled WGS sequence"/>
</dbReference>
<reference evidence="3" key="2">
    <citation type="submission" date="2023-06" db="EMBL/GenBank/DDBJ databases">
        <authorList>
            <person name="Ma L."/>
            <person name="Liu K.-W."/>
            <person name="Li Z."/>
            <person name="Hsiao Y.-Y."/>
            <person name="Qi Y."/>
            <person name="Fu T."/>
            <person name="Tang G."/>
            <person name="Zhang D."/>
            <person name="Sun W.-H."/>
            <person name="Liu D.-K."/>
            <person name="Li Y."/>
            <person name="Chen G.-Z."/>
            <person name="Liu X.-D."/>
            <person name="Liao X.-Y."/>
            <person name="Jiang Y.-T."/>
            <person name="Yu X."/>
            <person name="Hao Y."/>
            <person name="Huang J."/>
            <person name="Zhao X.-W."/>
            <person name="Ke S."/>
            <person name="Chen Y.-Y."/>
            <person name="Wu W.-L."/>
            <person name="Hsu J.-L."/>
            <person name="Lin Y.-F."/>
            <person name="Huang M.-D."/>
            <person name="Li C.-Y."/>
            <person name="Huang L."/>
            <person name="Wang Z.-W."/>
            <person name="Zhao X."/>
            <person name="Zhong W.-Y."/>
            <person name="Peng D.-H."/>
            <person name="Ahmad S."/>
            <person name="Lan S."/>
            <person name="Zhang J.-S."/>
            <person name="Tsai W.-C."/>
            <person name="Van De Peer Y."/>
            <person name="Liu Z.-J."/>
        </authorList>
    </citation>
    <scope>NUCLEOTIDE SEQUENCE</scope>
    <source>
        <strain evidence="3">CP</strain>
        <tissue evidence="3">Leaves</tissue>
    </source>
</reference>
<keyword evidence="2" id="KW-0812">Transmembrane</keyword>
<reference evidence="3" key="1">
    <citation type="journal article" date="2023" name="Nat. Commun.">
        <title>Diploid and tetraploid genomes of Acorus and the evolution of monocots.</title>
        <authorList>
            <person name="Ma L."/>
            <person name="Liu K.W."/>
            <person name="Li Z."/>
            <person name="Hsiao Y.Y."/>
            <person name="Qi Y."/>
            <person name="Fu T."/>
            <person name="Tang G.D."/>
            <person name="Zhang D."/>
            <person name="Sun W.H."/>
            <person name="Liu D.K."/>
            <person name="Li Y."/>
            <person name="Chen G.Z."/>
            <person name="Liu X.D."/>
            <person name="Liao X.Y."/>
            <person name="Jiang Y.T."/>
            <person name="Yu X."/>
            <person name="Hao Y."/>
            <person name="Huang J."/>
            <person name="Zhao X.W."/>
            <person name="Ke S."/>
            <person name="Chen Y.Y."/>
            <person name="Wu W.L."/>
            <person name="Hsu J.L."/>
            <person name="Lin Y.F."/>
            <person name="Huang M.D."/>
            <person name="Li C.Y."/>
            <person name="Huang L."/>
            <person name="Wang Z.W."/>
            <person name="Zhao X."/>
            <person name="Zhong W.Y."/>
            <person name="Peng D.H."/>
            <person name="Ahmad S."/>
            <person name="Lan S."/>
            <person name="Zhang J.S."/>
            <person name="Tsai W.C."/>
            <person name="Van de Peer Y."/>
            <person name="Liu Z.J."/>
        </authorList>
    </citation>
    <scope>NUCLEOTIDE SEQUENCE</scope>
    <source>
        <strain evidence="3">CP</strain>
    </source>
</reference>
<dbReference type="AlphaFoldDB" id="A0AAV9DIT8"/>
<keyword evidence="4" id="KW-1185">Reference proteome</keyword>
<evidence type="ECO:0000256" key="1">
    <source>
        <dbReference type="SAM" id="MobiDB-lite"/>
    </source>
</evidence>
<keyword evidence="2" id="KW-0472">Membrane</keyword>
<feature type="transmembrane region" description="Helical" evidence="2">
    <location>
        <begin position="15"/>
        <end position="34"/>
    </location>
</feature>
<sequence>MHIHACTQSDWNDEIIVVVVVPLSWLALALSLAMESEEKWKMRHLDLGGGGNLSITFSGIASGSPIRLLPSMNQRSKTGGRLIITSSRPPVLHMSDHVLMKCQKEEPSPTTWLKEKPKKTPSTSSVSCTERRGRVWPSWLTTRSWGNSNLTRSAGT</sequence>
<comment type="caution">
    <text evidence="3">The sequence shown here is derived from an EMBL/GenBank/DDBJ whole genome shotgun (WGS) entry which is preliminary data.</text>
</comment>
<organism evidence="3 4">
    <name type="scientific">Acorus calamus</name>
    <name type="common">Sweet flag</name>
    <dbReference type="NCBI Taxonomy" id="4465"/>
    <lineage>
        <taxon>Eukaryota</taxon>
        <taxon>Viridiplantae</taxon>
        <taxon>Streptophyta</taxon>
        <taxon>Embryophyta</taxon>
        <taxon>Tracheophyta</taxon>
        <taxon>Spermatophyta</taxon>
        <taxon>Magnoliopsida</taxon>
        <taxon>Liliopsida</taxon>
        <taxon>Acoraceae</taxon>
        <taxon>Acorus</taxon>
    </lineage>
</organism>
<dbReference type="EMBL" id="JAUJYO010000013">
    <property type="protein sequence ID" value="KAK1300988.1"/>
    <property type="molecule type" value="Genomic_DNA"/>
</dbReference>
<keyword evidence="2" id="KW-1133">Transmembrane helix</keyword>
<accession>A0AAV9DIT8</accession>